<evidence type="ECO:0000313" key="2">
    <source>
        <dbReference type="Proteomes" id="UP000031327"/>
    </source>
</evidence>
<gene>
    <name evidence="1" type="ORF">JF50_21690</name>
</gene>
<protein>
    <submittedName>
        <fullName evidence="1">Uncharacterized protein</fullName>
    </submittedName>
</protein>
<sequence length="163" mass="17768">MLASLLAASQVYAAPVDVGGAVYELNFADFTPITEPYAGQQAVVAYEAKVDVDGDFGQDLNYRVGGKVFTRWFAGNMAATLSVSCETPGLNNAIFIGEDMDFGIRYGGVSYLAKPAISEVRNTGGNCQQMTVRIDKEGHLSRQFYTRVTDLSFTVQIVEQFPR</sequence>
<accession>A0A0C1Q6P3</accession>
<proteinExistence type="predicted"/>
<name>A0A0C1Q6P3_9GAMM</name>
<dbReference type="EMBL" id="JWIC01000010">
    <property type="protein sequence ID" value="KID55220.1"/>
    <property type="molecule type" value="Genomic_DNA"/>
</dbReference>
<reference evidence="1 2" key="1">
    <citation type="submission" date="2014-12" db="EMBL/GenBank/DDBJ databases">
        <title>Draft Genome Sequence of Pseudoalteromonas luteoviolacea HI1.</title>
        <authorList>
            <person name="Asahina A.Y."/>
            <person name="Hadfield M.G."/>
        </authorList>
    </citation>
    <scope>NUCLEOTIDE SEQUENCE [LARGE SCALE GENOMIC DNA]</scope>
    <source>
        <strain evidence="1 2">HI1</strain>
    </source>
</reference>
<dbReference type="Proteomes" id="UP000031327">
    <property type="component" value="Unassembled WGS sequence"/>
</dbReference>
<comment type="caution">
    <text evidence="1">The sequence shown here is derived from an EMBL/GenBank/DDBJ whole genome shotgun (WGS) entry which is preliminary data.</text>
</comment>
<evidence type="ECO:0000313" key="1">
    <source>
        <dbReference type="EMBL" id="KID55220.1"/>
    </source>
</evidence>
<organism evidence="1 2">
    <name type="scientific">Pseudoalteromonas luteoviolacea</name>
    <dbReference type="NCBI Taxonomy" id="43657"/>
    <lineage>
        <taxon>Bacteria</taxon>
        <taxon>Pseudomonadati</taxon>
        <taxon>Pseudomonadota</taxon>
        <taxon>Gammaproteobacteria</taxon>
        <taxon>Alteromonadales</taxon>
        <taxon>Pseudoalteromonadaceae</taxon>
        <taxon>Pseudoalteromonas</taxon>
    </lineage>
</organism>
<dbReference type="AlphaFoldDB" id="A0A0C1Q6P3"/>